<feature type="non-terminal residue" evidence="2">
    <location>
        <position position="92"/>
    </location>
</feature>
<feature type="region of interest" description="Disordered" evidence="1">
    <location>
        <begin position="1"/>
        <end position="92"/>
    </location>
</feature>
<evidence type="ECO:0000256" key="1">
    <source>
        <dbReference type="SAM" id="MobiDB-lite"/>
    </source>
</evidence>
<evidence type="ECO:0000313" key="2">
    <source>
        <dbReference type="EMBL" id="CAF4722989.1"/>
    </source>
</evidence>
<feature type="compositionally biased region" description="Polar residues" evidence="1">
    <location>
        <begin position="32"/>
        <end position="56"/>
    </location>
</feature>
<sequence length="92" mass="10118">MPDTASINQLPLRTTGSTRWPRKWSTIGGRGATSSSTTMIPTVDSDSTENPVQTHNNNHRHSTSLLRKSSTISRTNDKSNPSNENLDPTLKK</sequence>
<dbReference type="Proteomes" id="UP000663873">
    <property type="component" value="Unassembled WGS sequence"/>
</dbReference>
<feature type="compositionally biased region" description="Polar residues" evidence="1">
    <location>
        <begin position="1"/>
        <end position="18"/>
    </location>
</feature>
<keyword evidence="3" id="KW-1185">Reference proteome</keyword>
<dbReference type="AlphaFoldDB" id="A0A821JLE0"/>
<reference evidence="2" key="1">
    <citation type="submission" date="2021-02" db="EMBL/GenBank/DDBJ databases">
        <authorList>
            <person name="Nowell W R."/>
        </authorList>
    </citation>
    <scope>NUCLEOTIDE SEQUENCE</scope>
</reference>
<dbReference type="EMBL" id="CAJOBP010037016">
    <property type="protein sequence ID" value="CAF4722989.1"/>
    <property type="molecule type" value="Genomic_DNA"/>
</dbReference>
<name>A0A821JLE0_9BILA</name>
<accession>A0A821JLE0</accession>
<proteinExistence type="predicted"/>
<evidence type="ECO:0000313" key="3">
    <source>
        <dbReference type="Proteomes" id="UP000663873"/>
    </source>
</evidence>
<comment type="caution">
    <text evidence="2">The sequence shown here is derived from an EMBL/GenBank/DDBJ whole genome shotgun (WGS) entry which is preliminary data.</text>
</comment>
<protein>
    <submittedName>
        <fullName evidence="2">Uncharacterized protein</fullName>
    </submittedName>
</protein>
<gene>
    <name evidence="2" type="ORF">UJA718_LOCUS37351</name>
</gene>
<feature type="compositionally biased region" description="Polar residues" evidence="1">
    <location>
        <begin position="63"/>
        <end position="86"/>
    </location>
</feature>
<organism evidence="2 3">
    <name type="scientific">Rotaria socialis</name>
    <dbReference type="NCBI Taxonomy" id="392032"/>
    <lineage>
        <taxon>Eukaryota</taxon>
        <taxon>Metazoa</taxon>
        <taxon>Spiralia</taxon>
        <taxon>Gnathifera</taxon>
        <taxon>Rotifera</taxon>
        <taxon>Eurotatoria</taxon>
        <taxon>Bdelloidea</taxon>
        <taxon>Philodinida</taxon>
        <taxon>Philodinidae</taxon>
        <taxon>Rotaria</taxon>
    </lineage>
</organism>